<dbReference type="GeneID" id="28854188"/>
<feature type="compositionally biased region" description="Basic and acidic residues" evidence="1">
    <location>
        <begin position="35"/>
        <end position="67"/>
    </location>
</feature>
<dbReference type="PANTHER" id="PTHR38790">
    <property type="entry name" value="2EXR DOMAIN-CONTAINING PROTEIN-RELATED"/>
    <property type="match status" value="1"/>
</dbReference>
<accession>A0A179F0D2</accession>
<dbReference type="AlphaFoldDB" id="A0A179F0D2"/>
<organism evidence="3 4">
    <name type="scientific">Pochonia chlamydosporia 170</name>
    <dbReference type="NCBI Taxonomy" id="1380566"/>
    <lineage>
        <taxon>Eukaryota</taxon>
        <taxon>Fungi</taxon>
        <taxon>Dikarya</taxon>
        <taxon>Ascomycota</taxon>
        <taxon>Pezizomycotina</taxon>
        <taxon>Sordariomycetes</taxon>
        <taxon>Hypocreomycetidae</taxon>
        <taxon>Hypocreales</taxon>
        <taxon>Clavicipitaceae</taxon>
        <taxon>Pochonia</taxon>
    </lineage>
</organism>
<dbReference type="OrthoDB" id="10249045at2759"/>
<comment type="caution">
    <text evidence="3">The sequence shown here is derived from an EMBL/GenBank/DDBJ whole genome shotgun (WGS) entry which is preliminary data.</text>
</comment>
<dbReference type="Pfam" id="PF24864">
    <property type="entry name" value="DUF7730"/>
    <property type="match status" value="1"/>
</dbReference>
<keyword evidence="4" id="KW-1185">Reference proteome</keyword>
<evidence type="ECO:0000259" key="2">
    <source>
        <dbReference type="Pfam" id="PF24864"/>
    </source>
</evidence>
<reference evidence="3 4" key="1">
    <citation type="journal article" date="2016" name="PLoS Pathog.">
        <title>Biosynthesis of antibiotic leucinostatins in bio-control fungus Purpureocillium lilacinum and their inhibition on phytophthora revealed by genome mining.</title>
        <authorList>
            <person name="Wang G."/>
            <person name="Liu Z."/>
            <person name="Lin R."/>
            <person name="Li E."/>
            <person name="Mao Z."/>
            <person name="Ling J."/>
            <person name="Yang Y."/>
            <person name="Yin W.B."/>
            <person name="Xie B."/>
        </authorList>
    </citation>
    <scope>NUCLEOTIDE SEQUENCE [LARGE SCALE GENOMIC DNA]</scope>
    <source>
        <strain evidence="3">170</strain>
    </source>
</reference>
<evidence type="ECO:0000256" key="1">
    <source>
        <dbReference type="SAM" id="MobiDB-lite"/>
    </source>
</evidence>
<feature type="domain" description="DUF7730" evidence="2">
    <location>
        <begin position="103"/>
        <end position="307"/>
    </location>
</feature>
<sequence length="330" mass="37732">MGFLDHFRSKKGTASGKLGDSALTNPSPLAQKHPNKYEDPVLSKKPLTPREIEEPHAKLYPKKHEPKALTSPRPPFDPLEYNGPLAAALAERGLAASNQRTYTQSQSLLFSRLPREMRMQLWRFAIGSQKLYLTIKKGRLVQAQKITDDGWWPKRDLLNVPLVCRAAYVESIAYLYSSNTFCDGFGYEGTKQPFTLLPNFLLPEHIASIKHIEFGWHFALGYSQYFDSHPQAWDPSITICAPNGEEVWRDVWAKLARLPHLKTLRVAVWASGDQRTQLIGKEEELLAPLAEMKHVEHFHIILPREQEDGSLWKDALFSISREFQNVERYG</sequence>
<dbReference type="InterPro" id="IPR056632">
    <property type="entry name" value="DUF7730"/>
</dbReference>
<dbReference type="RefSeq" id="XP_022283984.1">
    <property type="nucleotide sequence ID" value="XM_022428818.1"/>
</dbReference>
<dbReference type="EMBL" id="LSBJ02000013">
    <property type="protein sequence ID" value="OAQ58896.2"/>
    <property type="molecule type" value="Genomic_DNA"/>
</dbReference>
<gene>
    <name evidence="3" type="ORF">VFPPC_12262</name>
</gene>
<evidence type="ECO:0000313" key="3">
    <source>
        <dbReference type="EMBL" id="OAQ58896.2"/>
    </source>
</evidence>
<proteinExistence type="predicted"/>
<dbReference type="PANTHER" id="PTHR38790:SF9">
    <property type="entry name" value="F-BOX DOMAIN-CONTAINING PROTEIN"/>
    <property type="match status" value="1"/>
</dbReference>
<dbReference type="STRING" id="1380566.A0A179F0D2"/>
<name>A0A179F0D2_METCM</name>
<feature type="region of interest" description="Disordered" evidence="1">
    <location>
        <begin position="1"/>
        <end position="75"/>
    </location>
</feature>
<dbReference type="KEGG" id="pchm:VFPPC_12262"/>
<protein>
    <recommendedName>
        <fullName evidence="2">DUF7730 domain-containing protein</fullName>
    </recommendedName>
</protein>
<evidence type="ECO:0000313" key="4">
    <source>
        <dbReference type="Proteomes" id="UP000078397"/>
    </source>
</evidence>
<dbReference type="Proteomes" id="UP000078397">
    <property type="component" value="Unassembled WGS sequence"/>
</dbReference>